<organism evidence="9 11">
    <name type="scientific">Hungatella hathewayi</name>
    <dbReference type="NCBI Taxonomy" id="154046"/>
    <lineage>
        <taxon>Bacteria</taxon>
        <taxon>Bacillati</taxon>
        <taxon>Bacillota</taxon>
        <taxon>Clostridia</taxon>
        <taxon>Lachnospirales</taxon>
        <taxon>Lachnospiraceae</taxon>
        <taxon>Hungatella</taxon>
    </lineage>
</organism>
<evidence type="ECO:0000256" key="6">
    <source>
        <dbReference type="ARBA" id="ARBA00023136"/>
    </source>
</evidence>
<dbReference type="Pfam" id="PF00528">
    <property type="entry name" value="BPD_transp_1"/>
    <property type="match status" value="1"/>
</dbReference>
<feature type="transmembrane region" description="Helical" evidence="7">
    <location>
        <begin position="147"/>
        <end position="167"/>
    </location>
</feature>
<feature type="transmembrane region" description="Helical" evidence="7">
    <location>
        <begin position="245"/>
        <end position="267"/>
    </location>
</feature>
<dbReference type="InterPro" id="IPR000515">
    <property type="entry name" value="MetI-like"/>
</dbReference>
<keyword evidence="3" id="KW-1003">Cell membrane</keyword>
<dbReference type="RefSeq" id="WP_055654372.1">
    <property type="nucleotide sequence ID" value="NZ_CABIXC010000003.1"/>
</dbReference>
<comment type="similarity">
    <text evidence="7">Belongs to the binding-protein-dependent transport system permease family.</text>
</comment>
<sequence>MGKKLHTASGRRFILLSLVMWCVTILFLAPFYVLIIYAFKPREATMLKNPLAFPDTLYLQNFVEAVQKSDFLRAFTNSTVSTVCGVVVLVLICSMAAYIVVRRGNNRFYGVWQYIFLASVMLPFQTIMFPLYKNLMNLHLLNSRPAYVLVSVGFQMGFDIFLYCGFIKTVPVELEEAAAIDGCSRMGTFWRIVFPLLKPVTMTVVVLSALGIWNDYQIALVVVSKEAVRTLPVAQQSFIGQQISYLNLASAACLLSILPMFFLFLFLQKFIVQGVTAGAVKG</sequence>
<comment type="subcellular location">
    <subcellularLocation>
        <location evidence="1 7">Cell membrane</location>
        <topology evidence="1 7">Multi-pass membrane protein</topology>
    </subcellularLocation>
</comment>
<gene>
    <name evidence="9" type="primary">amyC_1</name>
    <name evidence="10" type="ORF">DXC39_24555</name>
    <name evidence="9" type="ORF">ERS852407_01858</name>
</gene>
<evidence type="ECO:0000313" key="10">
    <source>
        <dbReference type="EMBL" id="RGL98353.1"/>
    </source>
</evidence>
<name>A0A174C6Y3_9FIRM</name>
<dbReference type="Gene3D" id="1.10.3720.10">
    <property type="entry name" value="MetI-like"/>
    <property type="match status" value="1"/>
</dbReference>
<feature type="transmembrane region" description="Helical" evidence="7">
    <location>
        <begin position="80"/>
        <end position="101"/>
    </location>
</feature>
<dbReference type="Proteomes" id="UP000261257">
    <property type="component" value="Unassembled WGS sequence"/>
</dbReference>
<dbReference type="PANTHER" id="PTHR43744">
    <property type="entry name" value="ABC TRANSPORTER PERMEASE PROTEIN MG189-RELATED-RELATED"/>
    <property type="match status" value="1"/>
</dbReference>
<dbReference type="PANTHER" id="PTHR43744:SF12">
    <property type="entry name" value="ABC TRANSPORTER PERMEASE PROTEIN MG189-RELATED"/>
    <property type="match status" value="1"/>
</dbReference>
<evidence type="ECO:0000256" key="5">
    <source>
        <dbReference type="ARBA" id="ARBA00022989"/>
    </source>
</evidence>
<accession>A0A174C6Y3</accession>
<dbReference type="InterPro" id="IPR035906">
    <property type="entry name" value="MetI-like_sf"/>
</dbReference>
<evidence type="ECO:0000256" key="7">
    <source>
        <dbReference type="RuleBase" id="RU363032"/>
    </source>
</evidence>
<feature type="transmembrane region" description="Helical" evidence="7">
    <location>
        <begin position="108"/>
        <end position="127"/>
    </location>
</feature>
<dbReference type="SUPFAM" id="SSF161098">
    <property type="entry name" value="MetI-like"/>
    <property type="match status" value="1"/>
</dbReference>
<feature type="transmembrane region" description="Helical" evidence="7">
    <location>
        <begin position="188"/>
        <end position="213"/>
    </location>
</feature>
<dbReference type="PROSITE" id="PS50928">
    <property type="entry name" value="ABC_TM1"/>
    <property type="match status" value="1"/>
</dbReference>
<dbReference type="AlphaFoldDB" id="A0A174C6Y3"/>
<feature type="transmembrane region" description="Helical" evidence="7">
    <location>
        <begin position="12"/>
        <end position="39"/>
    </location>
</feature>
<dbReference type="EMBL" id="QSSQ01000034">
    <property type="protein sequence ID" value="RGL98353.1"/>
    <property type="molecule type" value="Genomic_DNA"/>
</dbReference>
<keyword evidence="6 7" id="KW-0472">Membrane</keyword>
<evidence type="ECO:0000313" key="11">
    <source>
        <dbReference type="Proteomes" id="UP000095651"/>
    </source>
</evidence>
<evidence type="ECO:0000256" key="2">
    <source>
        <dbReference type="ARBA" id="ARBA00022448"/>
    </source>
</evidence>
<dbReference type="CDD" id="cd06261">
    <property type="entry name" value="TM_PBP2"/>
    <property type="match status" value="1"/>
</dbReference>
<evidence type="ECO:0000313" key="9">
    <source>
        <dbReference type="EMBL" id="CUO08713.1"/>
    </source>
</evidence>
<dbReference type="Proteomes" id="UP000095651">
    <property type="component" value="Unassembled WGS sequence"/>
</dbReference>
<keyword evidence="5 7" id="KW-1133">Transmembrane helix</keyword>
<reference evidence="10 12" key="2">
    <citation type="submission" date="2018-08" db="EMBL/GenBank/DDBJ databases">
        <title>A genome reference for cultivated species of the human gut microbiota.</title>
        <authorList>
            <person name="Zou Y."/>
            <person name="Xue W."/>
            <person name="Luo G."/>
        </authorList>
    </citation>
    <scope>NUCLEOTIDE SEQUENCE [LARGE SCALE GENOMIC DNA]</scope>
    <source>
        <strain evidence="10 12">TF05-11AC</strain>
    </source>
</reference>
<dbReference type="GO" id="GO:0055085">
    <property type="term" value="P:transmembrane transport"/>
    <property type="evidence" value="ECO:0007669"/>
    <property type="project" value="InterPro"/>
</dbReference>
<feature type="domain" description="ABC transmembrane type-1" evidence="8">
    <location>
        <begin position="75"/>
        <end position="267"/>
    </location>
</feature>
<keyword evidence="2 7" id="KW-0813">Transport</keyword>
<keyword evidence="4 7" id="KW-0812">Transmembrane</keyword>
<evidence type="ECO:0000256" key="1">
    <source>
        <dbReference type="ARBA" id="ARBA00004651"/>
    </source>
</evidence>
<dbReference type="GO" id="GO:0005886">
    <property type="term" value="C:plasma membrane"/>
    <property type="evidence" value="ECO:0007669"/>
    <property type="project" value="UniProtKB-SubCell"/>
</dbReference>
<proteinExistence type="inferred from homology"/>
<dbReference type="EMBL" id="CYZE01000003">
    <property type="protein sequence ID" value="CUO08713.1"/>
    <property type="molecule type" value="Genomic_DNA"/>
</dbReference>
<evidence type="ECO:0000256" key="3">
    <source>
        <dbReference type="ARBA" id="ARBA00022475"/>
    </source>
</evidence>
<evidence type="ECO:0000256" key="4">
    <source>
        <dbReference type="ARBA" id="ARBA00022692"/>
    </source>
</evidence>
<evidence type="ECO:0000259" key="8">
    <source>
        <dbReference type="PROSITE" id="PS50928"/>
    </source>
</evidence>
<reference evidence="9 11" key="1">
    <citation type="submission" date="2015-09" db="EMBL/GenBank/DDBJ databases">
        <authorList>
            <consortium name="Pathogen Informatics"/>
        </authorList>
    </citation>
    <scope>NUCLEOTIDE SEQUENCE [LARGE SCALE GENOMIC DNA]</scope>
    <source>
        <strain evidence="9 11">2789STDY5608850</strain>
    </source>
</reference>
<evidence type="ECO:0000313" key="12">
    <source>
        <dbReference type="Proteomes" id="UP000261257"/>
    </source>
</evidence>
<protein>
    <submittedName>
        <fullName evidence="10">Carbohydrate ABC transporter permease</fullName>
    </submittedName>
    <submittedName>
        <fullName evidence="9">Starch degradation products transport system permease protein AmyC</fullName>
    </submittedName>
</protein>